<proteinExistence type="predicted"/>
<evidence type="ECO:0000313" key="1">
    <source>
        <dbReference type="EMBL" id="KAH9521055.1"/>
    </source>
</evidence>
<gene>
    <name evidence="1" type="ORF">DERF_004734</name>
</gene>
<keyword evidence="2" id="KW-1185">Reference proteome</keyword>
<organism evidence="1 2">
    <name type="scientific">Dermatophagoides farinae</name>
    <name type="common">American house dust mite</name>
    <dbReference type="NCBI Taxonomy" id="6954"/>
    <lineage>
        <taxon>Eukaryota</taxon>
        <taxon>Metazoa</taxon>
        <taxon>Ecdysozoa</taxon>
        <taxon>Arthropoda</taxon>
        <taxon>Chelicerata</taxon>
        <taxon>Arachnida</taxon>
        <taxon>Acari</taxon>
        <taxon>Acariformes</taxon>
        <taxon>Sarcoptiformes</taxon>
        <taxon>Astigmata</taxon>
        <taxon>Psoroptidia</taxon>
        <taxon>Analgoidea</taxon>
        <taxon>Pyroglyphidae</taxon>
        <taxon>Dermatophagoidinae</taxon>
        <taxon>Dermatophagoides</taxon>
    </lineage>
</organism>
<name>A0A922I5E3_DERFA</name>
<accession>A0A922I5E3</accession>
<dbReference type="Proteomes" id="UP000790347">
    <property type="component" value="Unassembled WGS sequence"/>
</dbReference>
<comment type="caution">
    <text evidence="1">The sequence shown here is derived from an EMBL/GenBank/DDBJ whole genome shotgun (WGS) entry which is preliminary data.</text>
</comment>
<evidence type="ECO:0000313" key="2">
    <source>
        <dbReference type="Proteomes" id="UP000790347"/>
    </source>
</evidence>
<protein>
    <submittedName>
        <fullName evidence="1">Uncharacterized protein</fullName>
    </submittedName>
</protein>
<reference evidence="1" key="1">
    <citation type="submission" date="2013-05" db="EMBL/GenBank/DDBJ databases">
        <authorList>
            <person name="Yim A.K.Y."/>
            <person name="Chan T.F."/>
            <person name="Ji K.M."/>
            <person name="Liu X.Y."/>
            <person name="Zhou J.W."/>
            <person name="Li R.Q."/>
            <person name="Yang K.Y."/>
            <person name="Li J."/>
            <person name="Li M."/>
            <person name="Law P.T.W."/>
            <person name="Wu Y.L."/>
            <person name="Cai Z.L."/>
            <person name="Qin H."/>
            <person name="Bao Y."/>
            <person name="Leung R.K.K."/>
            <person name="Ng P.K.S."/>
            <person name="Zou J."/>
            <person name="Zhong X.J."/>
            <person name="Ran P.X."/>
            <person name="Zhong N.S."/>
            <person name="Liu Z.G."/>
            <person name="Tsui S.K.W."/>
        </authorList>
    </citation>
    <scope>NUCLEOTIDE SEQUENCE</scope>
    <source>
        <strain evidence="1">Derf</strain>
        <tissue evidence="1">Whole organism</tissue>
    </source>
</reference>
<dbReference type="AlphaFoldDB" id="A0A922I5E3"/>
<sequence>MQRRTYSDWNDWKCNNVLPELEYYYPRLGFFAASGADNNYVFDPDKDPDFEYGTSAACSAFVGGSSAAYLIVRLRNHWSYFSFSYMNQ</sequence>
<dbReference type="EMBL" id="ASGP02000002">
    <property type="protein sequence ID" value="KAH9521055.1"/>
    <property type="molecule type" value="Genomic_DNA"/>
</dbReference>
<reference evidence="1" key="2">
    <citation type="journal article" date="2022" name="Res Sq">
        <title>Comparative Genomics Reveals Insights into the Divergent Evolution of Astigmatic Mites and Household Pest Adaptations.</title>
        <authorList>
            <person name="Xiong Q."/>
            <person name="Wan A.T.-Y."/>
            <person name="Liu X.-Y."/>
            <person name="Fung C.S.-H."/>
            <person name="Xiao X."/>
            <person name="Malainual N."/>
            <person name="Hou J."/>
            <person name="Wang L."/>
            <person name="Wang M."/>
            <person name="Yang K."/>
            <person name="Cui Y."/>
            <person name="Leung E."/>
            <person name="Nong W."/>
            <person name="Shin S.-K."/>
            <person name="Au S."/>
            <person name="Jeong K.Y."/>
            <person name="Chew F.T."/>
            <person name="Hui J."/>
            <person name="Leung T.F."/>
            <person name="Tungtrongchitr A."/>
            <person name="Zhong N."/>
            <person name="Liu Z."/>
            <person name="Tsui S."/>
        </authorList>
    </citation>
    <scope>NUCLEOTIDE SEQUENCE</scope>
    <source>
        <strain evidence="1">Derf</strain>
        <tissue evidence="1">Whole organism</tissue>
    </source>
</reference>